<feature type="region of interest" description="Disordered" evidence="12">
    <location>
        <begin position="200"/>
        <end position="266"/>
    </location>
</feature>
<feature type="compositionally biased region" description="Acidic residues" evidence="12">
    <location>
        <begin position="215"/>
        <end position="232"/>
    </location>
</feature>
<evidence type="ECO:0000256" key="3">
    <source>
        <dbReference type="ARBA" id="ARBA00004906"/>
    </source>
</evidence>
<evidence type="ECO:0000256" key="12">
    <source>
        <dbReference type="SAM" id="MobiDB-lite"/>
    </source>
</evidence>
<dbReference type="SMART" id="SM00184">
    <property type="entry name" value="RING"/>
    <property type="match status" value="1"/>
</dbReference>
<evidence type="ECO:0000256" key="8">
    <source>
        <dbReference type="ARBA" id="ARBA00022786"/>
    </source>
</evidence>
<evidence type="ECO:0000256" key="4">
    <source>
        <dbReference type="ARBA" id="ARBA00012483"/>
    </source>
</evidence>
<name>A0A6J1TI59_FRAOC</name>
<keyword evidence="5" id="KW-0808">Transferase</keyword>
<feature type="region of interest" description="Disordered" evidence="12">
    <location>
        <begin position="1"/>
        <end position="27"/>
    </location>
</feature>
<evidence type="ECO:0000256" key="7">
    <source>
        <dbReference type="ARBA" id="ARBA00022771"/>
    </source>
</evidence>
<reference evidence="15 16" key="1">
    <citation type="submission" date="2025-04" db="UniProtKB">
        <authorList>
            <consortium name="RefSeq"/>
        </authorList>
    </citation>
    <scope>IDENTIFICATION</scope>
    <source>
        <tissue evidence="15 16">Whole organism</tissue>
    </source>
</reference>
<dbReference type="GO" id="GO:0005783">
    <property type="term" value="C:endoplasmic reticulum"/>
    <property type="evidence" value="ECO:0007669"/>
    <property type="project" value="InterPro"/>
</dbReference>
<evidence type="ECO:0000313" key="16">
    <source>
        <dbReference type="RefSeq" id="XP_052127350.1"/>
    </source>
</evidence>
<dbReference type="GO" id="GO:0008270">
    <property type="term" value="F:zinc ion binding"/>
    <property type="evidence" value="ECO:0007669"/>
    <property type="project" value="UniProtKB-KW"/>
</dbReference>
<dbReference type="InterPro" id="IPR017907">
    <property type="entry name" value="Znf_RING_CS"/>
</dbReference>
<keyword evidence="9" id="KW-0862">Zinc</keyword>
<dbReference type="CDD" id="cd16744">
    <property type="entry name" value="RING-HC_RNF185"/>
    <property type="match status" value="1"/>
</dbReference>
<dbReference type="PROSITE" id="PS50089">
    <property type="entry name" value="ZF_RING_2"/>
    <property type="match status" value="1"/>
</dbReference>
<evidence type="ECO:0000313" key="15">
    <source>
        <dbReference type="RefSeq" id="XP_026292963.1"/>
    </source>
</evidence>
<dbReference type="InterPro" id="IPR001841">
    <property type="entry name" value="Znf_RING"/>
</dbReference>
<dbReference type="Proteomes" id="UP000504606">
    <property type="component" value="Unplaced"/>
</dbReference>
<dbReference type="EC" id="2.3.2.27" evidence="4"/>
<dbReference type="InterPro" id="IPR013083">
    <property type="entry name" value="Znf_RING/FYVE/PHD"/>
</dbReference>
<evidence type="ECO:0000313" key="14">
    <source>
        <dbReference type="Proteomes" id="UP000504606"/>
    </source>
</evidence>
<evidence type="ECO:0000256" key="5">
    <source>
        <dbReference type="ARBA" id="ARBA00022679"/>
    </source>
</evidence>
<feature type="compositionally biased region" description="Acidic residues" evidence="12">
    <location>
        <begin position="117"/>
        <end position="134"/>
    </location>
</feature>
<proteinExistence type="predicted"/>
<gene>
    <name evidence="15 16" type="primary">LOC113217328</name>
</gene>
<evidence type="ECO:0000256" key="2">
    <source>
        <dbReference type="ARBA" id="ARBA00004308"/>
    </source>
</evidence>
<dbReference type="PROSITE" id="PS00518">
    <property type="entry name" value="ZF_RING_1"/>
    <property type="match status" value="1"/>
</dbReference>
<organism evidence="14 15">
    <name type="scientific">Frankliniella occidentalis</name>
    <name type="common">Western flower thrips</name>
    <name type="synonym">Euthrips occidentalis</name>
    <dbReference type="NCBI Taxonomy" id="133901"/>
    <lineage>
        <taxon>Eukaryota</taxon>
        <taxon>Metazoa</taxon>
        <taxon>Ecdysozoa</taxon>
        <taxon>Arthropoda</taxon>
        <taxon>Hexapoda</taxon>
        <taxon>Insecta</taxon>
        <taxon>Pterygota</taxon>
        <taxon>Neoptera</taxon>
        <taxon>Paraneoptera</taxon>
        <taxon>Thysanoptera</taxon>
        <taxon>Terebrantia</taxon>
        <taxon>Thripoidea</taxon>
        <taxon>Thripidae</taxon>
        <taxon>Frankliniella</taxon>
    </lineage>
</organism>
<keyword evidence="8" id="KW-0833">Ubl conjugation pathway</keyword>
<evidence type="ECO:0000256" key="11">
    <source>
        <dbReference type="PROSITE-ProRule" id="PRU00175"/>
    </source>
</evidence>
<feature type="region of interest" description="Disordered" evidence="12">
    <location>
        <begin position="87"/>
        <end position="138"/>
    </location>
</feature>
<dbReference type="PANTHER" id="PTHR12313">
    <property type="entry name" value="E3 UBIQUITIN-PROTEIN LIGASE RNF5-RELATED"/>
    <property type="match status" value="1"/>
</dbReference>
<dbReference type="OrthoDB" id="302966at2759"/>
<dbReference type="GO" id="GO:0006511">
    <property type="term" value="P:ubiquitin-dependent protein catabolic process"/>
    <property type="evidence" value="ECO:0007669"/>
    <property type="project" value="InterPro"/>
</dbReference>
<comment type="subcellular location">
    <subcellularLocation>
        <location evidence="2">Endomembrane system</location>
    </subcellularLocation>
</comment>
<keyword evidence="14" id="KW-1185">Reference proteome</keyword>
<evidence type="ECO:0000256" key="9">
    <source>
        <dbReference type="ARBA" id="ARBA00022833"/>
    </source>
</evidence>
<evidence type="ECO:0000256" key="10">
    <source>
        <dbReference type="ARBA" id="ARBA00023136"/>
    </source>
</evidence>
<dbReference type="InterPro" id="IPR018957">
    <property type="entry name" value="Znf_C3HC4_RING-type"/>
</dbReference>
<keyword evidence="6" id="KW-0479">Metal-binding</keyword>
<sequence length="266" mass="28800">MVDVGPAGAASSGSSQNNSNNSGEEDKKDERMFECNICLDTAKDAVISMCGHLFCWPCLHQWLETRPARQMCPVCKAAISKEKVIPLYGRGSSKQEDPRNKAPPRPAGQRTEPEANATEEDQWWTDEESSESEFEASFTDSDTFNSIAGEALLSLGFILNSHQDEDVVFEDTSSFFFDDISSGASNLSSNDSFVEIIDTSMSEDSRESESQGGESGEEESDIADNDAEECEISCDSADSAEGTAEEGSGNDQSNESVELFSDCSSC</sequence>
<dbReference type="GO" id="GO:0016567">
    <property type="term" value="P:protein ubiquitination"/>
    <property type="evidence" value="ECO:0007669"/>
    <property type="project" value="UniProtKB-UniPathway"/>
</dbReference>
<dbReference type="Pfam" id="PF00097">
    <property type="entry name" value="zf-C3HC4"/>
    <property type="match status" value="1"/>
</dbReference>
<dbReference type="SUPFAM" id="SSF57850">
    <property type="entry name" value="RING/U-box"/>
    <property type="match status" value="1"/>
</dbReference>
<feature type="compositionally biased region" description="Polar residues" evidence="12">
    <location>
        <begin position="249"/>
        <end position="266"/>
    </location>
</feature>
<dbReference type="FunFam" id="3.30.40.10:FF:000062">
    <property type="entry name" value="E3 ubiquitin-protein ligase RNF185"/>
    <property type="match status" value="1"/>
</dbReference>
<keyword evidence="7 11" id="KW-0863">Zinc-finger</keyword>
<protein>
    <recommendedName>
        <fullName evidence="4">RING-type E3 ubiquitin transferase</fullName>
        <ecNumber evidence="4">2.3.2.27</ecNumber>
    </recommendedName>
</protein>
<keyword evidence="10" id="KW-0472">Membrane</keyword>
<dbReference type="GO" id="GO:0061630">
    <property type="term" value="F:ubiquitin protein ligase activity"/>
    <property type="evidence" value="ECO:0007669"/>
    <property type="project" value="UniProtKB-EC"/>
</dbReference>
<evidence type="ECO:0000256" key="6">
    <source>
        <dbReference type="ARBA" id="ARBA00022723"/>
    </source>
</evidence>
<evidence type="ECO:0000256" key="1">
    <source>
        <dbReference type="ARBA" id="ARBA00000900"/>
    </source>
</evidence>
<dbReference type="AlphaFoldDB" id="A0A6J1TI59"/>
<dbReference type="UniPathway" id="UPA00143"/>
<dbReference type="KEGG" id="foc:113217328"/>
<feature type="compositionally biased region" description="Low complexity" evidence="12">
    <location>
        <begin position="7"/>
        <end position="22"/>
    </location>
</feature>
<dbReference type="RefSeq" id="XP_052127350.1">
    <property type="nucleotide sequence ID" value="XM_052271390.1"/>
</dbReference>
<dbReference type="InterPro" id="IPR045103">
    <property type="entry name" value="RNF5/RNF185-like"/>
</dbReference>
<dbReference type="Gene3D" id="3.30.40.10">
    <property type="entry name" value="Zinc/RING finger domain, C3HC4 (zinc finger)"/>
    <property type="match status" value="1"/>
</dbReference>
<feature type="domain" description="RING-type" evidence="13">
    <location>
        <begin position="35"/>
        <end position="76"/>
    </location>
</feature>
<dbReference type="GeneID" id="113217328"/>
<dbReference type="RefSeq" id="XP_026292963.1">
    <property type="nucleotide sequence ID" value="XM_026437178.2"/>
</dbReference>
<comment type="catalytic activity">
    <reaction evidence="1">
        <text>S-ubiquitinyl-[E2 ubiquitin-conjugating enzyme]-L-cysteine + [acceptor protein]-L-lysine = [E2 ubiquitin-conjugating enzyme]-L-cysteine + N(6)-ubiquitinyl-[acceptor protein]-L-lysine.</text>
        <dbReference type="EC" id="2.3.2.27"/>
    </reaction>
</comment>
<comment type="pathway">
    <text evidence="3">Protein modification; protein ubiquitination.</text>
</comment>
<accession>A0A6J1TI59</accession>
<evidence type="ECO:0000259" key="13">
    <source>
        <dbReference type="PROSITE" id="PS50089"/>
    </source>
</evidence>